<keyword evidence="4 10" id="KW-0808">Transferase</keyword>
<dbReference type="Pfam" id="PF13813">
    <property type="entry name" value="MBOAT_2"/>
    <property type="match status" value="1"/>
</dbReference>
<evidence type="ECO:0000259" key="9">
    <source>
        <dbReference type="Pfam" id="PF13813"/>
    </source>
</evidence>
<organism evidence="10 11">
    <name type="scientific">Phialemonium atrogriseum</name>
    <dbReference type="NCBI Taxonomy" id="1093897"/>
    <lineage>
        <taxon>Eukaryota</taxon>
        <taxon>Fungi</taxon>
        <taxon>Dikarya</taxon>
        <taxon>Ascomycota</taxon>
        <taxon>Pezizomycotina</taxon>
        <taxon>Sordariomycetes</taxon>
        <taxon>Sordariomycetidae</taxon>
        <taxon>Cephalothecales</taxon>
        <taxon>Cephalothecaceae</taxon>
        <taxon>Phialemonium</taxon>
    </lineage>
</organism>
<dbReference type="PANTHER" id="PTHR31595">
    <property type="entry name" value="LONG-CHAIN-ALCOHOL O-FATTY-ACYLTRANSFERASE 3-RELATED"/>
    <property type="match status" value="1"/>
</dbReference>
<gene>
    <name evidence="10" type="ORF">QBC33DRAFT_602870</name>
</gene>
<sequence length="535" mass="59432">MLSQHENLGLFYRELYRSKFKAAIAAGTARPLVLPFDLVGSFILPALYLCIPHTRRPWLYRMRFAVMALVIYLNLAMIGCTSSANVAVAYGAGLLGGWGIIWTMMLLIWTRPQFEAARVERRPRRPKTVANGNGAVSGAGVETQGKATAPDERVSKVLDEYEYYWQSYPADGSFLTRLDWVTDLLTAFRGSGWNWAISSIPHFQRPVNPHSGELVKLDTIPLVTRSGYTRFRTYSSFLRDRLWRIALSYLALDFCSVSMMKDPYFILGPDGPHRHPLPPHLAALSDPLLQAWRSALSLLGIICAIHLVFSLDQLCRTIPIPVTLGPRADLWHYPSTFGSFANVPRRGLAGFWGAWWHQTFRAAFTAPAAWLARRGLLPRSPANSAAAGLVAFLLSGALHAAGAATAGIVATTTSPSPSSSSLAFFLLSWVGVVAQAAWGAGPAPALLLLLPRGRWRRWVSGAANVAFVGLWLHFTRWALVDDLSRSAIWLFEPVPASPLRALGLGRPGDSWWRWDRDLSPRWYVGRRWWETGITL</sequence>
<proteinExistence type="inferred from homology"/>
<comment type="subcellular location">
    <subcellularLocation>
        <location evidence="1">Membrane</location>
        <topology evidence="1">Multi-pass membrane protein</topology>
    </subcellularLocation>
</comment>
<dbReference type="EMBL" id="MU839001">
    <property type="protein sequence ID" value="KAK1769959.1"/>
    <property type="molecule type" value="Genomic_DNA"/>
</dbReference>
<feature type="transmembrane region" description="Helical" evidence="8">
    <location>
        <begin position="291"/>
        <end position="309"/>
    </location>
</feature>
<feature type="transmembrane region" description="Helical" evidence="8">
    <location>
        <begin position="90"/>
        <end position="109"/>
    </location>
</feature>
<dbReference type="AlphaFoldDB" id="A0AAJ0C4F8"/>
<dbReference type="GO" id="GO:0008374">
    <property type="term" value="F:O-acyltransferase activity"/>
    <property type="evidence" value="ECO:0007669"/>
    <property type="project" value="InterPro"/>
</dbReference>
<comment type="pathway">
    <text evidence="2">Secondary metabolite biosynthesis.</text>
</comment>
<evidence type="ECO:0000256" key="6">
    <source>
        <dbReference type="ARBA" id="ARBA00022989"/>
    </source>
</evidence>
<feature type="transmembrane region" description="Helical" evidence="8">
    <location>
        <begin position="422"/>
        <end position="450"/>
    </location>
</feature>
<keyword evidence="5 8" id="KW-0812">Transmembrane</keyword>
<evidence type="ECO:0000256" key="8">
    <source>
        <dbReference type="SAM" id="Phobius"/>
    </source>
</evidence>
<evidence type="ECO:0000313" key="11">
    <source>
        <dbReference type="Proteomes" id="UP001244011"/>
    </source>
</evidence>
<feature type="transmembrane region" description="Helical" evidence="8">
    <location>
        <begin position="63"/>
        <end position="84"/>
    </location>
</feature>
<accession>A0AAJ0C4F8</accession>
<dbReference type="RefSeq" id="XP_060286172.1">
    <property type="nucleotide sequence ID" value="XM_060432160.1"/>
</dbReference>
<dbReference type="GO" id="GO:0016020">
    <property type="term" value="C:membrane"/>
    <property type="evidence" value="ECO:0007669"/>
    <property type="project" value="UniProtKB-SubCell"/>
</dbReference>
<feature type="domain" description="Wax synthase" evidence="9">
    <location>
        <begin position="333"/>
        <end position="426"/>
    </location>
</feature>
<name>A0AAJ0C4F8_9PEZI</name>
<feature type="transmembrane region" description="Helical" evidence="8">
    <location>
        <begin position="32"/>
        <end position="51"/>
    </location>
</feature>
<keyword evidence="11" id="KW-1185">Reference proteome</keyword>
<dbReference type="GeneID" id="85315347"/>
<dbReference type="Proteomes" id="UP001244011">
    <property type="component" value="Unassembled WGS sequence"/>
</dbReference>
<evidence type="ECO:0000256" key="3">
    <source>
        <dbReference type="ARBA" id="ARBA00007282"/>
    </source>
</evidence>
<keyword evidence="6 8" id="KW-1133">Transmembrane helix</keyword>
<dbReference type="InterPro" id="IPR044851">
    <property type="entry name" value="Wax_synthase"/>
</dbReference>
<evidence type="ECO:0000256" key="5">
    <source>
        <dbReference type="ARBA" id="ARBA00022692"/>
    </source>
</evidence>
<dbReference type="InterPro" id="IPR032805">
    <property type="entry name" value="Wax_synthase_dom"/>
</dbReference>
<keyword evidence="7 8" id="KW-0472">Membrane</keyword>
<dbReference type="PANTHER" id="PTHR31595:SF57">
    <property type="entry name" value="OS04G0481900 PROTEIN"/>
    <property type="match status" value="1"/>
</dbReference>
<comment type="caution">
    <text evidence="10">The sequence shown here is derived from an EMBL/GenBank/DDBJ whole genome shotgun (WGS) entry which is preliminary data.</text>
</comment>
<protein>
    <submittedName>
        <fullName evidence="10">Membrane bound O-acyl transferase family-domain-containing protein</fullName>
    </submittedName>
</protein>
<dbReference type="GO" id="GO:0006629">
    <property type="term" value="P:lipid metabolic process"/>
    <property type="evidence" value="ECO:0007669"/>
    <property type="project" value="InterPro"/>
</dbReference>
<comment type="similarity">
    <text evidence="3">Belongs to the wax synthase family.</text>
</comment>
<reference evidence="10" key="1">
    <citation type="submission" date="2023-06" db="EMBL/GenBank/DDBJ databases">
        <title>Genome-scale phylogeny and comparative genomics of the fungal order Sordariales.</title>
        <authorList>
            <consortium name="Lawrence Berkeley National Laboratory"/>
            <person name="Hensen N."/>
            <person name="Bonometti L."/>
            <person name="Westerberg I."/>
            <person name="Brannstrom I.O."/>
            <person name="Guillou S."/>
            <person name="Cros-Aarteil S."/>
            <person name="Calhoun S."/>
            <person name="Haridas S."/>
            <person name="Kuo A."/>
            <person name="Mondo S."/>
            <person name="Pangilinan J."/>
            <person name="Riley R."/>
            <person name="Labutti K."/>
            <person name="Andreopoulos B."/>
            <person name="Lipzen A."/>
            <person name="Chen C."/>
            <person name="Yanf M."/>
            <person name="Daum C."/>
            <person name="Ng V."/>
            <person name="Clum A."/>
            <person name="Steindorff A."/>
            <person name="Ohm R."/>
            <person name="Martin F."/>
            <person name="Silar P."/>
            <person name="Natvig D."/>
            <person name="Lalanne C."/>
            <person name="Gautier V."/>
            <person name="Ament-Velasquez S.L."/>
            <person name="Kruys A."/>
            <person name="Hutchinson M.I."/>
            <person name="Powell A.J."/>
            <person name="Barry K."/>
            <person name="Miller A.N."/>
            <person name="Grigoriev I.V."/>
            <person name="Debuchy R."/>
            <person name="Gladieux P."/>
            <person name="Thoren M.H."/>
            <person name="Johannesson H."/>
        </authorList>
    </citation>
    <scope>NUCLEOTIDE SEQUENCE</scope>
    <source>
        <strain evidence="10">8032-3</strain>
    </source>
</reference>
<feature type="transmembrane region" description="Helical" evidence="8">
    <location>
        <begin position="386"/>
        <end position="410"/>
    </location>
</feature>
<evidence type="ECO:0000256" key="7">
    <source>
        <dbReference type="ARBA" id="ARBA00023136"/>
    </source>
</evidence>
<feature type="transmembrane region" description="Helical" evidence="8">
    <location>
        <begin position="242"/>
        <end position="260"/>
    </location>
</feature>
<evidence type="ECO:0000256" key="4">
    <source>
        <dbReference type="ARBA" id="ARBA00022679"/>
    </source>
</evidence>
<evidence type="ECO:0000313" key="10">
    <source>
        <dbReference type="EMBL" id="KAK1769959.1"/>
    </source>
</evidence>
<evidence type="ECO:0000256" key="2">
    <source>
        <dbReference type="ARBA" id="ARBA00005179"/>
    </source>
</evidence>
<evidence type="ECO:0000256" key="1">
    <source>
        <dbReference type="ARBA" id="ARBA00004141"/>
    </source>
</evidence>